<evidence type="ECO:0000256" key="2">
    <source>
        <dbReference type="ARBA" id="ARBA00023043"/>
    </source>
</evidence>
<keyword evidence="4" id="KW-0812">Transmembrane</keyword>
<evidence type="ECO:0000256" key="4">
    <source>
        <dbReference type="SAM" id="Phobius"/>
    </source>
</evidence>
<evidence type="ECO:0000256" key="1">
    <source>
        <dbReference type="ARBA" id="ARBA00022737"/>
    </source>
</evidence>
<protein>
    <submittedName>
        <fullName evidence="5">Uncharacterized protein</fullName>
    </submittedName>
</protein>
<feature type="transmembrane region" description="Helical" evidence="4">
    <location>
        <begin position="84"/>
        <end position="109"/>
    </location>
</feature>
<keyword evidence="1" id="KW-0677">Repeat</keyword>
<evidence type="ECO:0000313" key="6">
    <source>
        <dbReference type="Proteomes" id="UP000467840"/>
    </source>
</evidence>
<organism evidence="5 6">
    <name type="scientific">Hevea brasiliensis</name>
    <name type="common">Para rubber tree</name>
    <name type="synonym">Siphonia brasiliensis</name>
    <dbReference type="NCBI Taxonomy" id="3981"/>
    <lineage>
        <taxon>Eukaryota</taxon>
        <taxon>Viridiplantae</taxon>
        <taxon>Streptophyta</taxon>
        <taxon>Embryophyta</taxon>
        <taxon>Tracheophyta</taxon>
        <taxon>Spermatophyta</taxon>
        <taxon>Magnoliopsida</taxon>
        <taxon>eudicotyledons</taxon>
        <taxon>Gunneridae</taxon>
        <taxon>Pentapetalae</taxon>
        <taxon>rosids</taxon>
        <taxon>fabids</taxon>
        <taxon>Malpighiales</taxon>
        <taxon>Euphorbiaceae</taxon>
        <taxon>Crotonoideae</taxon>
        <taxon>Micrandreae</taxon>
        <taxon>Hevea</taxon>
    </lineage>
</organism>
<feature type="region of interest" description="Disordered" evidence="3">
    <location>
        <begin position="1"/>
        <end position="23"/>
    </location>
</feature>
<comment type="caution">
    <text evidence="5">The sequence shown here is derived from an EMBL/GenBank/DDBJ whole genome shotgun (WGS) entry which is preliminary data.</text>
</comment>
<accession>A0A6A6N7A1</accession>
<gene>
    <name evidence="5" type="ORF">GH714_030272</name>
</gene>
<reference evidence="5 6" key="1">
    <citation type="journal article" date="2020" name="Mol. Plant">
        <title>The Chromosome-Based Rubber Tree Genome Provides New Insights into Spurge Genome Evolution and Rubber Biosynthesis.</title>
        <authorList>
            <person name="Liu J."/>
            <person name="Shi C."/>
            <person name="Shi C.C."/>
            <person name="Li W."/>
            <person name="Zhang Q.J."/>
            <person name="Zhang Y."/>
            <person name="Li K."/>
            <person name="Lu H.F."/>
            <person name="Shi C."/>
            <person name="Zhu S.T."/>
            <person name="Xiao Z.Y."/>
            <person name="Nan H."/>
            <person name="Yue Y."/>
            <person name="Zhu X.G."/>
            <person name="Wu Y."/>
            <person name="Hong X.N."/>
            <person name="Fan G.Y."/>
            <person name="Tong Y."/>
            <person name="Zhang D."/>
            <person name="Mao C.L."/>
            <person name="Liu Y.L."/>
            <person name="Hao S.J."/>
            <person name="Liu W.Q."/>
            <person name="Lv M.Q."/>
            <person name="Zhang H.B."/>
            <person name="Liu Y."/>
            <person name="Hu-Tang G.R."/>
            <person name="Wang J.P."/>
            <person name="Wang J.H."/>
            <person name="Sun Y.H."/>
            <person name="Ni S.B."/>
            <person name="Chen W.B."/>
            <person name="Zhang X.C."/>
            <person name="Jiao Y.N."/>
            <person name="Eichler E.E."/>
            <person name="Li G.H."/>
            <person name="Liu X."/>
            <person name="Gao L.Z."/>
        </authorList>
    </citation>
    <scope>NUCLEOTIDE SEQUENCE [LARGE SCALE GENOMIC DNA]</scope>
    <source>
        <strain evidence="6">cv. GT1</strain>
        <tissue evidence="5">Leaf</tissue>
    </source>
</reference>
<evidence type="ECO:0000313" key="5">
    <source>
        <dbReference type="EMBL" id="KAF2320715.1"/>
    </source>
</evidence>
<keyword evidence="2" id="KW-0040">ANK repeat</keyword>
<keyword evidence="4" id="KW-1133">Transmembrane helix</keyword>
<name>A0A6A6N7A1_HEVBR</name>
<proteinExistence type="predicted"/>
<dbReference type="EMBL" id="JAAGAX010000003">
    <property type="protein sequence ID" value="KAF2320715.1"/>
    <property type="molecule type" value="Genomic_DNA"/>
</dbReference>
<keyword evidence="6" id="KW-1185">Reference proteome</keyword>
<feature type="compositionally biased region" description="Basic and acidic residues" evidence="3">
    <location>
        <begin position="12"/>
        <end position="22"/>
    </location>
</feature>
<dbReference type="PANTHER" id="PTHR24161">
    <property type="entry name" value="ANK_REP_REGION DOMAIN-CONTAINING PROTEIN-RELATED"/>
    <property type="match status" value="1"/>
</dbReference>
<dbReference type="Proteomes" id="UP000467840">
    <property type="component" value="Chromosome 10"/>
</dbReference>
<dbReference type="GO" id="GO:0016409">
    <property type="term" value="F:palmitoyltransferase activity"/>
    <property type="evidence" value="ECO:0007669"/>
    <property type="project" value="TreeGrafter"/>
</dbReference>
<keyword evidence="4" id="KW-0472">Membrane</keyword>
<dbReference type="AlphaFoldDB" id="A0A6A6N7A1"/>
<evidence type="ECO:0000256" key="3">
    <source>
        <dbReference type="SAM" id="MobiDB-lite"/>
    </source>
</evidence>
<sequence length="292" mass="32463">MAMGRAASSVEGETRIGEDKGGQESLGVGVVPVLSKGASIVLVEDEDDELTVKDKAGFTPVQLASDKGHQRVALFLVLPNLPKITAVVGLWGWAALSMAVVSLIMFYWCSSRDPGFIKRLKIWAKTEIQRHSALQQNSLILLKDPFLNVDLNNSSVWKGNWSQLCPTCKIIRPVRSKHCCAWIWTAEQSLHAEGRWVHYVVVQHPGVTFLVLDMIIFFSATSLTTAQALQIARNITTDELANASRYGYLRSPDGWFRNPYNHGCRKNSADFLIHGYTDDDEIAWPSLQHVAS</sequence>
<dbReference type="PANTHER" id="PTHR24161:SF101">
    <property type="entry name" value="PROTEIN S-ACYLTRANSFERASE 23-RELATED"/>
    <property type="match status" value="1"/>
</dbReference>
<dbReference type="GO" id="GO:0000139">
    <property type="term" value="C:Golgi membrane"/>
    <property type="evidence" value="ECO:0007669"/>
    <property type="project" value="TreeGrafter"/>
</dbReference>